<dbReference type="Proteomes" id="UP000464519">
    <property type="component" value="Segment"/>
</dbReference>
<evidence type="ECO:0000313" key="3">
    <source>
        <dbReference type="Proteomes" id="UP000464519"/>
    </source>
</evidence>
<feature type="coiled-coil region" evidence="1">
    <location>
        <begin position="4"/>
        <end position="59"/>
    </location>
</feature>
<organism evidence="2 3">
    <name type="scientific">Butyrivibrio phage Arawn</name>
    <dbReference type="NCBI Taxonomy" id="2724180"/>
    <lineage>
        <taxon>Viruses</taxon>
        <taxon>Duplodnaviria</taxon>
        <taxon>Heunggongvirae</taxon>
        <taxon>Uroviricota</taxon>
        <taxon>Caudoviricetes</taxon>
        <taxon>Arawnvirus</taxon>
        <taxon>Arawnvirus arawn</taxon>
    </lineage>
</organism>
<evidence type="ECO:0000256" key="1">
    <source>
        <dbReference type="SAM" id="Coils"/>
    </source>
</evidence>
<proteinExistence type="predicted"/>
<keyword evidence="1" id="KW-0175">Coiled coil</keyword>
<name>A0A6B9SR85_9CAUD</name>
<dbReference type="GeneID" id="55626616"/>
<keyword evidence="3" id="KW-1185">Reference proteome</keyword>
<sequence length="90" mass="10267">MATNKELLEQVRTLKGKLVRASHEKRKLEEKNAALAMEIDAAEQLLINTRNNLAECGEKMLKAQKEAYDWQQAAEGLARMLEELKAQGKW</sequence>
<evidence type="ECO:0000313" key="2">
    <source>
        <dbReference type="EMBL" id="QHJ73583.1"/>
    </source>
</evidence>
<protein>
    <submittedName>
        <fullName evidence="2">Uncharacterized protein</fullName>
    </submittedName>
</protein>
<accession>A0A6B9SR85</accession>
<dbReference type="EMBL" id="MN882550">
    <property type="protein sequence ID" value="QHJ73583.1"/>
    <property type="molecule type" value="Genomic_DNA"/>
</dbReference>
<reference evidence="2 3" key="1">
    <citation type="submission" date="2019-12" db="EMBL/GenBank/DDBJ databases">
        <title>The Isolation and Genome Sequencing of Six Novel Lytic Bacteriophages from the Rumen Active Against Butyrivibrio fibrisolvens.</title>
        <authorList>
            <person name="Friedersdorff J.C.A."/>
            <person name="Kingston-Smith A.H."/>
            <person name="Pachebat J.A."/>
            <person name="Rooke D."/>
            <person name="Creevey C.J."/>
        </authorList>
    </citation>
    <scope>NUCLEOTIDE SEQUENCE [LARGE SCALE GENOMIC DNA]</scope>
</reference>
<dbReference type="RefSeq" id="YP_009855875.1">
    <property type="nucleotide sequence ID" value="NC_048848.1"/>
</dbReference>